<dbReference type="AlphaFoldDB" id="A0A166EK47"/>
<evidence type="ECO:0000313" key="3">
    <source>
        <dbReference type="Proteomes" id="UP000077755"/>
    </source>
</evidence>
<sequence>MYRPGRLETLFKNERNHRDWQGRAALFAPAWRIASPRKDIVCALVAVLAQCLQRLGRQLYKRSLLLRIMSYCSFALPVQLT</sequence>
<dbReference type="EMBL" id="CP093344">
    <property type="protein sequence ID" value="WOG89234.1"/>
    <property type="molecule type" value="Genomic_DNA"/>
</dbReference>
<gene>
    <name evidence="1" type="ORF">DCAR_007507</name>
    <name evidence="2" type="ORF">DCAR_0208471</name>
</gene>
<accession>A0A166EK47</accession>
<dbReference type="Proteomes" id="UP000077755">
    <property type="component" value="Chromosome 2"/>
</dbReference>
<evidence type="ECO:0000313" key="2">
    <source>
        <dbReference type="EMBL" id="WOG89234.1"/>
    </source>
</evidence>
<evidence type="ECO:0000313" key="1">
    <source>
        <dbReference type="EMBL" id="KZN06670.1"/>
    </source>
</evidence>
<organism evidence="1">
    <name type="scientific">Daucus carota subsp. sativus</name>
    <name type="common">Carrot</name>
    <dbReference type="NCBI Taxonomy" id="79200"/>
    <lineage>
        <taxon>Eukaryota</taxon>
        <taxon>Viridiplantae</taxon>
        <taxon>Streptophyta</taxon>
        <taxon>Embryophyta</taxon>
        <taxon>Tracheophyta</taxon>
        <taxon>Spermatophyta</taxon>
        <taxon>Magnoliopsida</taxon>
        <taxon>eudicotyledons</taxon>
        <taxon>Gunneridae</taxon>
        <taxon>Pentapetalae</taxon>
        <taxon>asterids</taxon>
        <taxon>campanulids</taxon>
        <taxon>Apiales</taxon>
        <taxon>Apiaceae</taxon>
        <taxon>Apioideae</taxon>
        <taxon>Scandiceae</taxon>
        <taxon>Daucinae</taxon>
        <taxon>Daucus</taxon>
        <taxon>Daucus sect. Daucus</taxon>
    </lineage>
</organism>
<proteinExistence type="predicted"/>
<dbReference type="Gramene" id="KZN06670">
    <property type="protein sequence ID" value="KZN06670"/>
    <property type="gene ID" value="DCAR_007507"/>
</dbReference>
<reference evidence="2" key="2">
    <citation type="submission" date="2022-03" db="EMBL/GenBank/DDBJ databases">
        <title>Draft title - Genomic analysis of global carrot germplasm unveils the trajectory of domestication and the origin of high carotenoid orange carrot.</title>
        <authorList>
            <person name="Iorizzo M."/>
            <person name="Ellison S."/>
            <person name="Senalik D."/>
            <person name="Macko-Podgorni A."/>
            <person name="Grzebelus D."/>
            <person name="Bostan H."/>
            <person name="Rolling W."/>
            <person name="Curaba J."/>
            <person name="Simon P."/>
        </authorList>
    </citation>
    <scope>NUCLEOTIDE SEQUENCE</scope>
    <source>
        <tissue evidence="2">Leaf</tissue>
    </source>
</reference>
<name>A0A166EK47_DAUCS</name>
<dbReference type="EMBL" id="LNRQ01000002">
    <property type="protein sequence ID" value="KZN06670.1"/>
    <property type="molecule type" value="Genomic_DNA"/>
</dbReference>
<protein>
    <submittedName>
        <fullName evidence="1">Uncharacterized protein</fullName>
    </submittedName>
</protein>
<reference evidence="1" key="1">
    <citation type="journal article" date="2016" name="Nat. Genet.">
        <title>A high-quality carrot genome assembly provides new insights into carotenoid accumulation and asterid genome evolution.</title>
        <authorList>
            <person name="Iorizzo M."/>
            <person name="Ellison S."/>
            <person name="Senalik D."/>
            <person name="Zeng P."/>
            <person name="Satapoomin P."/>
            <person name="Huang J."/>
            <person name="Bowman M."/>
            <person name="Iovene M."/>
            <person name="Sanseverino W."/>
            <person name="Cavagnaro P."/>
            <person name="Yildiz M."/>
            <person name="Macko-Podgorni A."/>
            <person name="Moranska E."/>
            <person name="Grzebelus E."/>
            <person name="Grzebelus D."/>
            <person name="Ashrafi H."/>
            <person name="Zheng Z."/>
            <person name="Cheng S."/>
            <person name="Spooner D."/>
            <person name="Van Deynze A."/>
            <person name="Simon P."/>
        </authorList>
    </citation>
    <scope>NUCLEOTIDE SEQUENCE [LARGE SCALE GENOMIC DNA]</scope>
    <source>
        <tissue evidence="1">Leaf</tissue>
    </source>
</reference>
<keyword evidence="3" id="KW-1185">Reference proteome</keyword>